<feature type="region of interest" description="Disordered" evidence="1">
    <location>
        <begin position="39"/>
        <end position="65"/>
    </location>
</feature>
<name>A0ABX5SAU3_9BURK</name>
<evidence type="ECO:0008006" key="5">
    <source>
        <dbReference type="Google" id="ProtNLM"/>
    </source>
</evidence>
<organism evidence="3 4">
    <name type="scientific">Pseudoduganella plicata</name>
    <dbReference type="NCBI Taxonomy" id="321984"/>
    <lineage>
        <taxon>Bacteria</taxon>
        <taxon>Pseudomonadati</taxon>
        <taxon>Pseudomonadota</taxon>
        <taxon>Betaproteobacteria</taxon>
        <taxon>Burkholderiales</taxon>
        <taxon>Oxalobacteraceae</taxon>
        <taxon>Telluria group</taxon>
        <taxon>Pseudoduganella</taxon>
    </lineage>
</organism>
<dbReference type="RefSeq" id="WP_134384982.1">
    <property type="nucleotide sequence ID" value="NZ_BMWW01000001.1"/>
</dbReference>
<evidence type="ECO:0000313" key="4">
    <source>
        <dbReference type="Proteomes" id="UP000294359"/>
    </source>
</evidence>
<evidence type="ECO:0000256" key="1">
    <source>
        <dbReference type="SAM" id="MobiDB-lite"/>
    </source>
</evidence>
<dbReference type="EMBL" id="CP038026">
    <property type="protein sequence ID" value="QBQ36702.1"/>
    <property type="molecule type" value="Genomic_DNA"/>
</dbReference>
<evidence type="ECO:0000313" key="3">
    <source>
        <dbReference type="EMBL" id="QBQ36702.1"/>
    </source>
</evidence>
<keyword evidence="2" id="KW-0732">Signal</keyword>
<accession>A0ABX5SAU3</accession>
<reference evidence="3 4" key="1">
    <citation type="submission" date="2019-03" db="EMBL/GenBank/DDBJ databases">
        <title>Draft Genome Sequences of Six Type Strains of the Genus Massilia.</title>
        <authorList>
            <person name="Miess H."/>
            <person name="Frediansyhah A."/>
            <person name="Gross H."/>
        </authorList>
    </citation>
    <scope>NUCLEOTIDE SEQUENCE [LARGE SCALE GENOMIC DNA]</scope>
    <source>
        <strain evidence="3 4">DSM 17505</strain>
    </source>
</reference>
<protein>
    <recommendedName>
        <fullName evidence="5">Secreted protein</fullName>
    </recommendedName>
</protein>
<keyword evidence="4" id="KW-1185">Reference proteome</keyword>
<evidence type="ECO:0000256" key="2">
    <source>
        <dbReference type="SAM" id="SignalP"/>
    </source>
</evidence>
<feature type="compositionally biased region" description="Acidic residues" evidence="1">
    <location>
        <begin position="56"/>
        <end position="65"/>
    </location>
</feature>
<dbReference type="Proteomes" id="UP000294359">
    <property type="component" value="Chromosome"/>
</dbReference>
<feature type="signal peptide" evidence="2">
    <location>
        <begin position="1"/>
        <end position="23"/>
    </location>
</feature>
<gene>
    <name evidence="3" type="ORF">E1742_11400</name>
</gene>
<feature type="chain" id="PRO_5046247625" description="Secreted protein" evidence="2">
    <location>
        <begin position="24"/>
        <end position="65"/>
    </location>
</feature>
<sequence length="65" mass="6513">MSPILAFAATLLALIFSAPVLYASAARTPAVIDAAAAVPGGRQVDDSVDGSPELLPGDEDGGQFK</sequence>
<proteinExistence type="predicted"/>